<evidence type="ECO:0000313" key="3">
    <source>
        <dbReference type="EMBL" id="MFB9991076.1"/>
    </source>
</evidence>
<sequence>MTTEDVPPHGVQLRPLFPSAALAVTTFQLLRRIDRQFRAVSAGHEIFDFQNDLTVPAMTRQLQDYSVQSQRLYRQFFIVDAVFPLAASIFLYGLHGALLRAAPSRISGALLRWHAPLLTLLPTLFDWGENILFLRVIERWPEPSPAGMRAGITFKRLKLISLKGVAGLTGLYIMSWLAVMGTRRSGHFQTLVRRSAPRRSPHSGSSLDEILVEKVDPRKTNPCLARKVPPFLKGRQSVPRDHRDAGVPRHS</sequence>
<dbReference type="RefSeq" id="WP_380005652.1">
    <property type="nucleotide sequence ID" value="NZ_JBHLYR010000012.1"/>
</dbReference>
<keyword evidence="2" id="KW-0812">Transmembrane</keyword>
<comment type="caution">
    <text evidence="3">The sequence shown here is derived from an EMBL/GenBank/DDBJ whole genome shotgun (WGS) entry which is preliminary data.</text>
</comment>
<gene>
    <name evidence="3" type="ORF">ACFFLM_03640</name>
</gene>
<keyword evidence="2" id="KW-1133">Transmembrane helix</keyword>
<evidence type="ECO:0008006" key="5">
    <source>
        <dbReference type="Google" id="ProtNLM"/>
    </source>
</evidence>
<evidence type="ECO:0000256" key="1">
    <source>
        <dbReference type="SAM" id="MobiDB-lite"/>
    </source>
</evidence>
<proteinExistence type="predicted"/>
<keyword evidence="4" id="KW-1185">Reference proteome</keyword>
<feature type="region of interest" description="Disordered" evidence="1">
    <location>
        <begin position="221"/>
        <end position="251"/>
    </location>
</feature>
<protein>
    <recommendedName>
        <fullName evidence="5">RDD domain-containing protein</fullName>
    </recommendedName>
</protein>
<dbReference type="Proteomes" id="UP001589733">
    <property type="component" value="Unassembled WGS sequence"/>
</dbReference>
<name>A0ABV6AWT6_9DEIO</name>
<feature type="transmembrane region" description="Helical" evidence="2">
    <location>
        <begin position="76"/>
        <end position="95"/>
    </location>
</feature>
<feature type="transmembrane region" description="Helical" evidence="2">
    <location>
        <begin position="157"/>
        <end position="179"/>
    </location>
</feature>
<keyword evidence="2" id="KW-0472">Membrane</keyword>
<feature type="compositionally biased region" description="Basic and acidic residues" evidence="1">
    <location>
        <begin position="238"/>
        <end position="251"/>
    </location>
</feature>
<dbReference type="EMBL" id="JBHLYR010000012">
    <property type="protein sequence ID" value="MFB9991076.1"/>
    <property type="molecule type" value="Genomic_DNA"/>
</dbReference>
<organism evidence="3 4">
    <name type="scientific">Deinococcus oregonensis</name>
    <dbReference type="NCBI Taxonomy" id="1805970"/>
    <lineage>
        <taxon>Bacteria</taxon>
        <taxon>Thermotogati</taxon>
        <taxon>Deinococcota</taxon>
        <taxon>Deinococci</taxon>
        <taxon>Deinococcales</taxon>
        <taxon>Deinococcaceae</taxon>
        <taxon>Deinococcus</taxon>
    </lineage>
</organism>
<accession>A0ABV6AWT6</accession>
<evidence type="ECO:0000313" key="4">
    <source>
        <dbReference type="Proteomes" id="UP001589733"/>
    </source>
</evidence>
<reference evidence="3 4" key="1">
    <citation type="submission" date="2024-09" db="EMBL/GenBank/DDBJ databases">
        <authorList>
            <person name="Sun Q."/>
            <person name="Mori K."/>
        </authorList>
    </citation>
    <scope>NUCLEOTIDE SEQUENCE [LARGE SCALE GENOMIC DNA]</scope>
    <source>
        <strain evidence="3 4">JCM 13503</strain>
    </source>
</reference>
<evidence type="ECO:0000256" key="2">
    <source>
        <dbReference type="SAM" id="Phobius"/>
    </source>
</evidence>
<feature type="region of interest" description="Disordered" evidence="1">
    <location>
        <begin position="192"/>
        <end position="211"/>
    </location>
</feature>